<dbReference type="AlphaFoldDB" id="A0A318EMG1"/>
<proteinExistence type="predicted"/>
<dbReference type="EMBL" id="QICS01000004">
    <property type="protein sequence ID" value="PXV91111.1"/>
    <property type="molecule type" value="Genomic_DNA"/>
</dbReference>
<gene>
    <name evidence="1" type="ORF">C8E03_104119</name>
</gene>
<protein>
    <submittedName>
        <fullName evidence="1">Uncharacterized protein</fullName>
    </submittedName>
</protein>
<dbReference type="Proteomes" id="UP000247523">
    <property type="component" value="Unassembled WGS sequence"/>
</dbReference>
<reference evidence="1 2" key="1">
    <citation type="submission" date="2018-05" db="EMBL/GenBank/DDBJ databases">
        <title>Genomic Encyclopedia of Type Strains, Phase IV (KMG-IV): sequencing the most valuable type-strain genomes for metagenomic binning, comparative biology and taxonomic classification.</title>
        <authorList>
            <person name="Goeker M."/>
        </authorList>
    </citation>
    <scope>NUCLEOTIDE SEQUENCE [LARGE SCALE GENOMIC DNA]</scope>
    <source>
        <strain evidence="1 2">DSM 28816</strain>
    </source>
</reference>
<name>A0A318EMG1_9FIRM</name>
<accession>A0A318EMG1</accession>
<sequence length="30" mass="3556">MLEFSEYLAAYQYIDANKETTMKVIINVQE</sequence>
<evidence type="ECO:0000313" key="1">
    <source>
        <dbReference type="EMBL" id="PXV91111.1"/>
    </source>
</evidence>
<organism evidence="1 2">
    <name type="scientific">Lachnotalea glycerini</name>
    <dbReference type="NCBI Taxonomy" id="1763509"/>
    <lineage>
        <taxon>Bacteria</taxon>
        <taxon>Bacillati</taxon>
        <taxon>Bacillota</taxon>
        <taxon>Clostridia</taxon>
        <taxon>Lachnospirales</taxon>
        <taxon>Lachnospiraceae</taxon>
        <taxon>Lachnotalea</taxon>
    </lineage>
</organism>
<evidence type="ECO:0000313" key="2">
    <source>
        <dbReference type="Proteomes" id="UP000247523"/>
    </source>
</evidence>
<comment type="caution">
    <text evidence="1">The sequence shown here is derived from an EMBL/GenBank/DDBJ whole genome shotgun (WGS) entry which is preliminary data.</text>
</comment>